<dbReference type="AlphaFoldDB" id="T1L583"/>
<reference evidence="3" key="1">
    <citation type="submission" date="2011-08" db="EMBL/GenBank/DDBJ databases">
        <authorList>
            <person name="Rombauts S."/>
        </authorList>
    </citation>
    <scope>NUCLEOTIDE SEQUENCE</scope>
    <source>
        <strain evidence="3">London</strain>
    </source>
</reference>
<dbReference type="Proteomes" id="UP000015104">
    <property type="component" value="Unassembled WGS sequence"/>
</dbReference>
<dbReference type="HOGENOM" id="CLU_2545556_0_0_1"/>
<keyword evidence="3" id="KW-1185">Reference proteome</keyword>
<keyword evidence="1" id="KW-0812">Transmembrane</keyword>
<evidence type="ECO:0000256" key="1">
    <source>
        <dbReference type="SAM" id="Phobius"/>
    </source>
</evidence>
<reference evidence="2" key="2">
    <citation type="submission" date="2015-06" db="UniProtKB">
        <authorList>
            <consortium name="EnsemblMetazoa"/>
        </authorList>
    </citation>
    <scope>IDENTIFICATION</scope>
</reference>
<dbReference type="EnsemblMetazoa" id="tetur43g00500.1">
    <property type="protein sequence ID" value="tetur43g00500.1"/>
    <property type="gene ID" value="tetur43g00500"/>
</dbReference>
<keyword evidence="1" id="KW-1133">Transmembrane helix</keyword>
<proteinExistence type="predicted"/>
<feature type="transmembrane region" description="Helical" evidence="1">
    <location>
        <begin position="12"/>
        <end position="33"/>
    </location>
</feature>
<dbReference type="EMBL" id="CAEY01001223">
    <property type="status" value="NOT_ANNOTATED_CDS"/>
    <property type="molecule type" value="Genomic_DNA"/>
</dbReference>
<evidence type="ECO:0000313" key="3">
    <source>
        <dbReference type="Proteomes" id="UP000015104"/>
    </source>
</evidence>
<keyword evidence="1" id="KW-0472">Membrane</keyword>
<protein>
    <submittedName>
        <fullName evidence="2">Uncharacterized protein</fullName>
    </submittedName>
</protein>
<sequence>MHRITYEPEMTILDALIMTGTAFGAWLGFSITLKPGFRFPFYLYYELPNYDVKPISIRSLKSPKKSQKSIHFIEMLKNSKFHD</sequence>
<name>T1L583_TETUR</name>
<accession>T1L583</accession>
<evidence type="ECO:0000313" key="2">
    <source>
        <dbReference type="EnsemblMetazoa" id="tetur43g00500.1"/>
    </source>
</evidence>
<organism evidence="2 3">
    <name type="scientific">Tetranychus urticae</name>
    <name type="common">Two-spotted spider mite</name>
    <dbReference type="NCBI Taxonomy" id="32264"/>
    <lineage>
        <taxon>Eukaryota</taxon>
        <taxon>Metazoa</taxon>
        <taxon>Ecdysozoa</taxon>
        <taxon>Arthropoda</taxon>
        <taxon>Chelicerata</taxon>
        <taxon>Arachnida</taxon>
        <taxon>Acari</taxon>
        <taxon>Acariformes</taxon>
        <taxon>Trombidiformes</taxon>
        <taxon>Prostigmata</taxon>
        <taxon>Eleutherengona</taxon>
        <taxon>Raphignathae</taxon>
        <taxon>Tetranychoidea</taxon>
        <taxon>Tetranychidae</taxon>
        <taxon>Tetranychus</taxon>
    </lineage>
</organism>